<evidence type="ECO:0000313" key="2">
    <source>
        <dbReference type="Proteomes" id="UP001172386"/>
    </source>
</evidence>
<proteinExistence type="predicted"/>
<comment type="caution">
    <text evidence="1">The sequence shown here is derived from an EMBL/GenBank/DDBJ whole genome shotgun (WGS) entry which is preliminary data.</text>
</comment>
<sequence>MAQSQKIDPVRLADQAASLSSELYALQEKCQHETTAGEISTIADELARLSTTLWHLSDAINADPSQYTEAFNEDLDEITTELNAVFDEISECCAGLQMADSNVSTVSWFFKKGRVARLLKHLDALKGTLVVMRTVLWHGKDYGTHRSDRIAESNPHTMHEDRMILESVLAQNRDAIADLHNLANTISSGTQPRAVDRSNSRAGDHHRQLSDSTGVDIPPIPDVLPPGAAEQKGKEGYITPPSKLKRTFSKRGVRLGVHMSILDLSAHEVPSKLKRKWIQQAHLRQQLGHSQSGNKGGLTALPELSRISEVDTAAGSRTNLNHISLNAAIAGQAQAEPITQENPLTETPVTVPKVPRNSPTDNKSSTTRQPQSSTMSSKLRRVMSRISLNNLRSPTRSRSRSAHRSSIDNSSPSYSIKEESKSSEASTGKENESEASSVTKKKPIRLEFSKGSRKAQRPFLEMIKQRFERSPLNTPDMEKEFEYNRN</sequence>
<protein>
    <submittedName>
        <fullName evidence="1">Uncharacterized protein</fullName>
    </submittedName>
</protein>
<keyword evidence="2" id="KW-1185">Reference proteome</keyword>
<evidence type="ECO:0000313" key="1">
    <source>
        <dbReference type="EMBL" id="KAJ9653963.1"/>
    </source>
</evidence>
<organism evidence="1 2">
    <name type="scientific">Neophaeococcomyces mojaviensis</name>
    <dbReference type="NCBI Taxonomy" id="3383035"/>
    <lineage>
        <taxon>Eukaryota</taxon>
        <taxon>Fungi</taxon>
        <taxon>Dikarya</taxon>
        <taxon>Ascomycota</taxon>
        <taxon>Pezizomycotina</taxon>
        <taxon>Eurotiomycetes</taxon>
        <taxon>Chaetothyriomycetidae</taxon>
        <taxon>Chaetothyriales</taxon>
        <taxon>Chaetothyriales incertae sedis</taxon>
        <taxon>Neophaeococcomyces</taxon>
    </lineage>
</organism>
<dbReference type="Proteomes" id="UP001172386">
    <property type="component" value="Unassembled WGS sequence"/>
</dbReference>
<gene>
    <name evidence="1" type="ORF">H2198_006951</name>
</gene>
<name>A0ACC3A1X5_9EURO</name>
<dbReference type="EMBL" id="JAPDRQ010000136">
    <property type="protein sequence ID" value="KAJ9653963.1"/>
    <property type="molecule type" value="Genomic_DNA"/>
</dbReference>
<accession>A0ACC3A1X5</accession>
<reference evidence="1" key="1">
    <citation type="submission" date="2022-10" db="EMBL/GenBank/DDBJ databases">
        <title>Culturing micro-colonial fungi from biological soil crusts in the Mojave desert and describing Neophaeococcomyces mojavensis, and introducing the new genera and species Taxawa tesnikishii.</title>
        <authorList>
            <person name="Kurbessoian T."/>
            <person name="Stajich J.E."/>
        </authorList>
    </citation>
    <scope>NUCLEOTIDE SEQUENCE</scope>
    <source>
        <strain evidence="1">JES_112</strain>
    </source>
</reference>